<evidence type="ECO:0000256" key="7">
    <source>
        <dbReference type="ARBA" id="ARBA00022741"/>
    </source>
</evidence>
<dbReference type="Pfam" id="PF00069">
    <property type="entry name" value="Pkinase"/>
    <property type="match status" value="2"/>
</dbReference>
<evidence type="ECO:0000256" key="1">
    <source>
        <dbReference type="ARBA" id="ARBA00001946"/>
    </source>
</evidence>
<dbReference type="InterPro" id="IPR008271">
    <property type="entry name" value="Ser/Thr_kinase_AS"/>
</dbReference>
<feature type="domain" description="Protein kinase" evidence="17">
    <location>
        <begin position="518"/>
        <end position="775"/>
    </location>
</feature>
<comment type="similarity">
    <text evidence="2 12">Belongs to the protein kinase superfamily. AGC Ser/Thr protein kinase family. S6 kinase subfamily.</text>
</comment>
<evidence type="ECO:0000256" key="5">
    <source>
        <dbReference type="ARBA" id="ARBA00022679"/>
    </source>
</evidence>
<feature type="binding site" evidence="14">
    <location>
        <begin position="59"/>
        <end position="67"/>
    </location>
    <ligand>
        <name>ATP</name>
        <dbReference type="ChEBI" id="CHEBI:30616"/>
    </ligand>
</feature>
<dbReference type="FunFam" id="3.30.200.20:FF:000121">
    <property type="entry name" value="Ribosomal protein S6 kinase"/>
    <property type="match status" value="1"/>
</dbReference>
<keyword evidence="9 12" id="KW-0067">ATP-binding</keyword>
<dbReference type="Gene3D" id="1.10.510.10">
    <property type="entry name" value="Transferase(Phosphotransferase) domain 1"/>
    <property type="match status" value="2"/>
</dbReference>
<dbReference type="GO" id="GO:0035556">
    <property type="term" value="P:intracellular signal transduction"/>
    <property type="evidence" value="ECO:0007669"/>
    <property type="project" value="InterPro"/>
</dbReference>
<dbReference type="InterPro" id="IPR011009">
    <property type="entry name" value="Kinase-like_dom_sf"/>
</dbReference>
<dbReference type="PROSITE" id="PS51285">
    <property type="entry name" value="AGC_KINASE_CTER"/>
    <property type="match status" value="1"/>
</dbReference>
<evidence type="ECO:0000313" key="20">
    <source>
        <dbReference type="Proteomes" id="UP001208570"/>
    </source>
</evidence>
<dbReference type="GO" id="GO:0004674">
    <property type="term" value="F:protein serine/threonine kinase activity"/>
    <property type="evidence" value="ECO:0007669"/>
    <property type="project" value="UniProtKB-KW"/>
</dbReference>
<keyword evidence="8 12" id="KW-0418">Kinase</keyword>
<evidence type="ECO:0000256" key="12">
    <source>
        <dbReference type="PIRNR" id="PIRNR000606"/>
    </source>
</evidence>
<dbReference type="SUPFAM" id="SSF56112">
    <property type="entry name" value="Protein kinase-like (PK-like)"/>
    <property type="match status" value="2"/>
</dbReference>
<dbReference type="PANTHER" id="PTHR24351">
    <property type="entry name" value="RIBOSOMAL PROTEIN S6 KINASE"/>
    <property type="match status" value="1"/>
</dbReference>
<comment type="catalytic activity">
    <reaction evidence="10 12">
        <text>L-threonyl-[protein] + ATP = O-phospho-L-threonyl-[protein] + ADP + H(+)</text>
        <dbReference type="Rhea" id="RHEA:46608"/>
        <dbReference type="Rhea" id="RHEA-COMP:11060"/>
        <dbReference type="Rhea" id="RHEA-COMP:11605"/>
        <dbReference type="ChEBI" id="CHEBI:15378"/>
        <dbReference type="ChEBI" id="CHEBI:30013"/>
        <dbReference type="ChEBI" id="CHEBI:30616"/>
        <dbReference type="ChEBI" id="CHEBI:61977"/>
        <dbReference type="ChEBI" id="CHEBI:456216"/>
        <dbReference type="EC" id="2.7.11.1"/>
    </reaction>
</comment>
<dbReference type="FunFam" id="3.30.200.20:FF:000013">
    <property type="entry name" value="Ribosomal protein S6 kinase"/>
    <property type="match status" value="1"/>
</dbReference>
<dbReference type="FunFam" id="1.10.510.10:FF:000041">
    <property type="entry name" value="Ribosomal protein S6 kinase"/>
    <property type="match status" value="1"/>
</dbReference>
<evidence type="ECO:0000256" key="13">
    <source>
        <dbReference type="PIRSR" id="PIRSR000606-50"/>
    </source>
</evidence>
<dbReference type="FunFam" id="1.10.510.10:FF:000010">
    <property type="entry name" value="Ribosomal protein S6 kinase"/>
    <property type="match status" value="1"/>
</dbReference>
<dbReference type="GO" id="GO:0000287">
    <property type="term" value="F:magnesium ion binding"/>
    <property type="evidence" value="ECO:0007669"/>
    <property type="project" value="InterPro"/>
</dbReference>
<evidence type="ECO:0000256" key="14">
    <source>
        <dbReference type="PIRSR" id="PIRSR000606-51"/>
    </source>
</evidence>
<protein>
    <recommendedName>
        <fullName evidence="12">Ribosomal protein S6 kinase</fullName>
        <ecNumber evidence="12">2.7.11.1</ecNumber>
    </recommendedName>
</protein>
<evidence type="ECO:0000256" key="3">
    <source>
        <dbReference type="ARBA" id="ARBA00022527"/>
    </source>
</evidence>
<dbReference type="PROSITE" id="PS00108">
    <property type="entry name" value="PROTEIN_KINASE_ST"/>
    <property type="match status" value="2"/>
</dbReference>
<dbReference type="Gene3D" id="3.30.200.20">
    <property type="entry name" value="Phosphorylase Kinase, domain 1"/>
    <property type="match status" value="2"/>
</dbReference>
<dbReference type="PROSITE" id="PS50011">
    <property type="entry name" value="PROTEIN_KINASE_DOM"/>
    <property type="match status" value="2"/>
</dbReference>
<keyword evidence="7 12" id="KW-0547">Nucleotide-binding</keyword>
<evidence type="ECO:0000256" key="2">
    <source>
        <dbReference type="ARBA" id="ARBA00009804"/>
    </source>
</evidence>
<dbReference type="InterPro" id="IPR041906">
    <property type="entry name" value="RSK_N"/>
</dbReference>
<comment type="cofactor">
    <cofactor evidence="1 12">
        <name>Mg(2+)</name>
        <dbReference type="ChEBI" id="CHEBI:18420"/>
    </cofactor>
</comment>
<evidence type="ECO:0000259" key="17">
    <source>
        <dbReference type="PROSITE" id="PS50011"/>
    </source>
</evidence>
<feature type="compositionally biased region" description="Polar residues" evidence="16">
    <location>
        <begin position="363"/>
        <end position="452"/>
    </location>
</feature>
<evidence type="ECO:0000256" key="11">
    <source>
        <dbReference type="ARBA" id="ARBA00048679"/>
    </source>
</evidence>
<evidence type="ECO:0000313" key="19">
    <source>
        <dbReference type="EMBL" id="KAK2147023.1"/>
    </source>
</evidence>
<organism evidence="19 20">
    <name type="scientific">Paralvinella palmiformis</name>
    <dbReference type="NCBI Taxonomy" id="53620"/>
    <lineage>
        <taxon>Eukaryota</taxon>
        <taxon>Metazoa</taxon>
        <taxon>Spiralia</taxon>
        <taxon>Lophotrochozoa</taxon>
        <taxon>Annelida</taxon>
        <taxon>Polychaeta</taxon>
        <taxon>Sedentaria</taxon>
        <taxon>Canalipalpata</taxon>
        <taxon>Terebellida</taxon>
        <taxon>Terebelliformia</taxon>
        <taxon>Alvinellidae</taxon>
        <taxon>Paralvinella</taxon>
    </lineage>
</organism>
<evidence type="ECO:0000256" key="6">
    <source>
        <dbReference type="ARBA" id="ARBA00022737"/>
    </source>
</evidence>
<keyword evidence="3 12" id="KW-0723">Serine/threonine-protein kinase</keyword>
<keyword evidence="6" id="KW-0677">Repeat</keyword>
<dbReference type="EMBL" id="JAODUP010000573">
    <property type="protein sequence ID" value="KAK2147023.1"/>
    <property type="molecule type" value="Genomic_DNA"/>
</dbReference>
<feature type="binding site" evidence="14 15">
    <location>
        <position position="85"/>
    </location>
    <ligand>
        <name>ATP</name>
        <dbReference type="ChEBI" id="CHEBI:30616"/>
    </ligand>
</feature>
<dbReference type="SMART" id="SM00220">
    <property type="entry name" value="S_TKc"/>
    <property type="match status" value="2"/>
</dbReference>
<accession>A0AAD9MWT2</accession>
<gene>
    <name evidence="19" type="ORF">LSH36_573g03008</name>
</gene>
<evidence type="ECO:0000256" key="10">
    <source>
        <dbReference type="ARBA" id="ARBA00047899"/>
    </source>
</evidence>
<dbReference type="InterPro" id="IPR000719">
    <property type="entry name" value="Prot_kinase_dom"/>
</dbReference>
<dbReference type="CDD" id="cd22541">
    <property type="entry name" value="SP5_N"/>
    <property type="match status" value="1"/>
</dbReference>
<feature type="active site" description="Proton acceptor" evidence="13">
    <location>
        <position position="635"/>
    </location>
</feature>
<reference evidence="19" key="1">
    <citation type="journal article" date="2023" name="Mol. Biol. Evol.">
        <title>Third-Generation Sequencing Reveals the Adaptive Role of the Epigenome in Three Deep-Sea Polychaetes.</title>
        <authorList>
            <person name="Perez M."/>
            <person name="Aroh O."/>
            <person name="Sun Y."/>
            <person name="Lan Y."/>
            <person name="Juniper S.K."/>
            <person name="Young C.R."/>
            <person name="Angers B."/>
            <person name="Qian P.Y."/>
        </authorList>
    </citation>
    <scope>NUCLEOTIDE SEQUENCE</scope>
    <source>
        <strain evidence="19">P08H-3</strain>
    </source>
</reference>
<keyword evidence="5 12" id="KW-0808">Transferase</keyword>
<feature type="binding site" evidence="14">
    <location>
        <begin position="524"/>
        <end position="532"/>
    </location>
    <ligand>
        <name>ATP</name>
        <dbReference type="ChEBI" id="CHEBI:30616"/>
    </ligand>
</feature>
<dbReference type="InterPro" id="IPR016239">
    <property type="entry name" value="Ribosomal_S6_kinase_II"/>
</dbReference>
<comment type="caution">
    <text evidence="19">The sequence shown here is derived from an EMBL/GenBank/DDBJ whole genome shotgun (WGS) entry which is preliminary data.</text>
</comment>
<evidence type="ECO:0000256" key="4">
    <source>
        <dbReference type="ARBA" id="ARBA00022553"/>
    </source>
</evidence>
<feature type="domain" description="Protein kinase" evidence="17">
    <location>
        <begin position="53"/>
        <end position="312"/>
    </location>
</feature>
<evidence type="ECO:0000259" key="18">
    <source>
        <dbReference type="PROSITE" id="PS51285"/>
    </source>
</evidence>
<dbReference type="InterPro" id="IPR000961">
    <property type="entry name" value="AGC-kinase_C"/>
</dbReference>
<dbReference type="CDD" id="cd05582">
    <property type="entry name" value="STKc_RSK_N"/>
    <property type="match status" value="1"/>
</dbReference>
<evidence type="ECO:0000256" key="9">
    <source>
        <dbReference type="ARBA" id="ARBA00022840"/>
    </source>
</evidence>
<feature type="binding site" evidence="14 15">
    <location>
        <position position="547"/>
    </location>
    <ligand>
        <name>ATP</name>
        <dbReference type="ChEBI" id="CHEBI:30616"/>
    </ligand>
</feature>
<comment type="catalytic activity">
    <reaction evidence="11 12">
        <text>L-seryl-[protein] + ATP = O-phospho-L-seryl-[protein] + ADP + H(+)</text>
        <dbReference type="Rhea" id="RHEA:17989"/>
        <dbReference type="Rhea" id="RHEA-COMP:9863"/>
        <dbReference type="Rhea" id="RHEA-COMP:11604"/>
        <dbReference type="ChEBI" id="CHEBI:15378"/>
        <dbReference type="ChEBI" id="CHEBI:29999"/>
        <dbReference type="ChEBI" id="CHEBI:30616"/>
        <dbReference type="ChEBI" id="CHEBI:83421"/>
        <dbReference type="ChEBI" id="CHEBI:456216"/>
        <dbReference type="EC" id="2.7.11.1"/>
    </reaction>
</comment>
<sequence length="836" mass="93716">MLFGKVARYVRDLSSPTRKSPWQVNKNDNDVTESEIDVTHLTRQKQKVDQSHFELLKVLGQGSFGKVFLVRKITGEDAGTLYAMKVLKKATLKVRDRVRTKMERDILAEVDHPFIVKLHYAFQTEGKLYLILEFLRGGDLFTRLSKEVMFTEEDVKFYLAELALALHHLHNVGIVYRDLKPENILLDSEGHVKLTDFGLSKESIFEEKKTFSFCGTVEYMAPEVVNRKGHGTAADWWSYGVLMYEMLTGALPFQGQNRKETMNLILKAKLAMPQFLSPEAQSLLRALYKRNPANRLGSGPQGIEEIKRHPFFASITWDSLYARKVSPPFKPVVRRTGMDETFYFDTEFTSRTPRDLPRHQPTLPANTPSQQYQPTVPANTPSQQYQPALPANSPSQQYQPALPANSTSQHSQPTVPANSTSQHSQPTVPANSPSQHSQPAVPANTPSQQSNPIILAMSSSPNSPGVPPSATAHELFRGFSYIAPMLMEEKEVPRSNLNVNDSLTKLPGVKKKLFNDDYDILEELGHGSYSLCKRCVQKSTSKEYAVKIIDRNKRDPHEEVEILMRYGEHANIITLQDVYVNGDRVYLVTELLKGGELLDKILRQKFFSEQEASAVLQTICQTVNYLHSQGVVHRDLKPSNIMYADESGSPNSLRICDFGFAKQLRAENGLLTTPCYTAHFVAPEVLKKQGYDAACDVWSLGVLLYIMLAGHTPFANGPNDTPNDILARIGEGKFSLVGGNWDSVSSLAKDLVEKMLHVDPQTRISLQQVLNHPWIANRDELPRLQLTLQDAHLVKGAVKATFKALNQNAVSALEPVGASRLAQRRGKNRPKSSTEV</sequence>
<dbReference type="PIRSF" id="PIRSF000606">
    <property type="entry name" value="Ribsml_S6_kin_2"/>
    <property type="match status" value="1"/>
</dbReference>
<dbReference type="Proteomes" id="UP001208570">
    <property type="component" value="Unassembled WGS sequence"/>
</dbReference>
<dbReference type="EC" id="2.7.11.1" evidence="12"/>
<keyword evidence="20" id="KW-1185">Reference proteome</keyword>
<proteinExistence type="inferred from homology"/>
<evidence type="ECO:0000256" key="16">
    <source>
        <dbReference type="SAM" id="MobiDB-lite"/>
    </source>
</evidence>
<evidence type="ECO:0000256" key="8">
    <source>
        <dbReference type="ARBA" id="ARBA00022777"/>
    </source>
</evidence>
<dbReference type="CDD" id="cd14091">
    <property type="entry name" value="STKc_RSK_C"/>
    <property type="match status" value="1"/>
</dbReference>
<dbReference type="PROSITE" id="PS00107">
    <property type="entry name" value="PROTEIN_KINASE_ATP"/>
    <property type="match status" value="2"/>
</dbReference>
<name>A0AAD9MWT2_9ANNE</name>
<feature type="active site" description="Proton acceptor" evidence="13">
    <location>
        <position position="178"/>
    </location>
</feature>
<feature type="domain" description="AGC-kinase C-terminal" evidence="18">
    <location>
        <begin position="313"/>
        <end position="491"/>
    </location>
</feature>
<feature type="region of interest" description="Disordered" evidence="16">
    <location>
        <begin position="349"/>
        <end position="469"/>
    </location>
</feature>
<dbReference type="GO" id="GO:0005524">
    <property type="term" value="F:ATP binding"/>
    <property type="evidence" value="ECO:0007669"/>
    <property type="project" value="UniProtKB-UniRule"/>
</dbReference>
<keyword evidence="4" id="KW-0597">Phosphoprotein</keyword>
<evidence type="ECO:0000256" key="15">
    <source>
        <dbReference type="PROSITE-ProRule" id="PRU10141"/>
    </source>
</evidence>
<dbReference type="InterPro" id="IPR017441">
    <property type="entry name" value="Protein_kinase_ATP_BS"/>
</dbReference>
<dbReference type="AlphaFoldDB" id="A0AAD9MWT2"/>